<organism evidence="8 9">
    <name type="scientific">Halopseudomonas salegens</name>
    <dbReference type="NCBI Taxonomy" id="1434072"/>
    <lineage>
        <taxon>Bacteria</taxon>
        <taxon>Pseudomonadati</taxon>
        <taxon>Pseudomonadota</taxon>
        <taxon>Gammaproteobacteria</taxon>
        <taxon>Pseudomonadales</taxon>
        <taxon>Pseudomonadaceae</taxon>
        <taxon>Halopseudomonas</taxon>
    </lineage>
</organism>
<dbReference type="InterPro" id="IPR021886">
    <property type="entry name" value="MgsA_C"/>
</dbReference>
<dbReference type="Gene3D" id="1.20.272.10">
    <property type="match status" value="1"/>
</dbReference>
<keyword evidence="9" id="KW-1185">Reference proteome</keyword>
<dbReference type="Pfam" id="PF12002">
    <property type="entry name" value="MgsA_C"/>
    <property type="match status" value="1"/>
</dbReference>
<dbReference type="STRING" id="1434072.SAMN05216210_1596"/>
<dbReference type="SUPFAM" id="SSF48019">
    <property type="entry name" value="post-AAA+ oligomerization domain-like"/>
    <property type="match status" value="1"/>
</dbReference>
<dbReference type="EMBL" id="LT629787">
    <property type="protein sequence ID" value="SDU07313.1"/>
    <property type="molecule type" value="Genomic_DNA"/>
</dbReference>
<dbReference type="FunFam" id="1.20.272.10:FF:000001">
    <property type="entry name" value="Putative AAA family ATPase"/>
    <property type="match status" value="1"/>
</dbReference>
<dbReference type="CDD" id="cd18139">
    <property type="entry name" value="HLD_clamp_RarA"/>
    <property type="match status" value="1"/>
</dbReference>
<dbReference type="GO" id="GO:0008047">
    <property type="term" value="F:enzyme activator activity"/>
    <property type="evidence" value="ECO:0007669"/>
    <property type="project" value="TreeGrafter"/>
</dbReference>
<evidence type="ECO:0000256" key="3">
    <source>
        <dbReference type="ARBA" id="ARBA00020776"/>
    </source>
</evidence>
<dbReference type="GO" id="GO:0005524">
    <property type="term" value="F:ATP binding"/>
    <property type="evidence" value="ECO:0007669"/>
    <property type="project" value="UniProtKB-KW"/>
</dbReference>
<dbReference type="InterPro" id="IPR008921">
    <property type="entry name" value="DNA_pol3_clamp-load_cplx_C"/>
</dbReference>
<dbReference type="InterPro" id="IPR003959">
    <property type="entry name" value="ATPase_AAA_core"/>
</dbReference>
<evidence type="ECO:0000256" key="2">
    <source>
        <dbReference type="ARBA" id="ARBA00008959"/>
    </source>
</evidence>
<keyword evidence="4" id="KW-0235">DNA replication</keyword>
<dbReference type="PANTHER" id="PTHR13779:SF7">
    <property type="entry name" value="ATPASE WRNIP1"/>
    <property type="match status" value="1"/>
</dbReference>
<dbReference type="SUPFAM" id="SSF52540">
    <property type="entry name" value="P-loop containing nucleoside triphosphate hydrolases"/>
    <property type="match status" value="1"/>
</dbReference>
<evidence type="ECO:0000256" key="5">
    <source>
        <dbReference type="ARBA" id="ARBA00022741"/>
    </source>
</evidence>
<dbReference type="OrthoDB" id="9778364at2"/>
<dbReference type="InterPro" id="IPR032423">
    <property type="entry name" value="AAA_assoc_2"/>
</dbReference>
<dbReference type="Pfam" id="PF00004">
    <property type="entry name" value="AAA"/>
    <property type="match status" value="1"/>
</dbReference>
<keyword evidence="6" id="KW-0067">ATP-binding</keyword>
<dbReference type="RefSeq" id="WP_092385795.1">
    <property type="nucleotide sequence ID" value="NZ_LT629787.1"/>
</dbReference>
<dbReference type="GO" id="GO:0006261">
    <property type="term" value="P:DNA-templated DNA replication"/>
    <property type="evidence" value="ECO:0007669"/>
    <property type="project" value="TreeGrafter"/>
</dbReference>
<name>A0A1H2FJ23_9GAMM</name>
<accession>A0A1H2FJ23</accession>
<evidence type="ECO:0000313" key="9">
    <source>
        <dbReference type="Proteomes" id="UP000243924"/>
    </source>
</evidence>
<comment type="function">
    <text evidence="1">DNA-dependent ATPase that plays important roles in cellular responses to stalled DNA replication processes.</text>
</comment>
<dbReference type="Pfam" id="PF16193">
    <property type="entry name" value="AAA_assoc_2"/>
    <property type="match status" value="1"/>
</dbReference>
<dbReference type="InterPro" id="IPR003593">
    <property type="entry name" value="AAA+_ATPase"/>
</dbReference>
<dbReference type="FunFam" id="3.40.50.300:FF:000137">
    <property type="entry name" value="Replication-associated recombination protein A"/>
    <property type="match status" value="1"/>
</dbReference>
<dbReference type="AlphaFoldDB" id="A0A1H2FJ23"/>
<dbReference type="Gene3D" id="1.10.3710.10">
    <property type="entry name" value="DNA polymerase III clamp loader subunits, C-terminal domain"/>
    <property type="match status" value="1"/>
</dbReference>
<protein>
    <recommendedName>
        <fullName evidence="3">Replication-associated recombination protein A</fullName>
    </recommendedName>
</protein>
<evidence type="ECO:0000313" key="8">
    <source>
        <dbReference type="EMBL" id="SDU07313.1"/>
    </source>
</evidence>
<dbReference type="GO" id="GO:0016887">
    <property type="term" value="F:ATP hydrolysis activity"/>
    <property type="evidence" value="ECO:0007669"/>
    <property type="project" value="InterPro"/>
</dbReference>
<dbReference type="Gene3D" id="3.40.50.300">
    <property type="entry name" value="P-loop containing nucleotide triphosphate hydrolases"/>
    <property type="match status" value="1"/>
</dbReference>
<evidence type="ECO:0000256" key="4">
    <source>
        <dbReference type="ARBA" id="ARBA00022705"/>
    </source>
</evidence>
<evidence type="ECO:0000256" key="6">
    <source>
        <dbReference type="ARBA" id="ARBA00022840"/>
    </source>
</evidence>
<dbReference type="Gene3D" id="1.10.8.60">
    <property type="match status" value="1"/>
</dbReference>
<dbReference type="Proteomes" id="UP000243924">
    <property type="component" value="Chromosome I"/>
</dbReference>
<evidence type="ECO:0000256" key="1">
    <source>
        <dbReference type="ARBA" id="ARBA00002393"/>
    </source>
</evidence>
<dbReference type="InterPro" id="IPR051314">
    <property type="entry name" value="AAA_ATPase_RarA/MGS1/WRNIP1"/>
</dbReference>
<dbReference type="PANTHER" id="PTHR13779">
    <property type="entry name" value="WERNER HELICASE-INTERACTING PROTEIN 1 FAMILY MEMBER"/>
    <property type="match status" value="1"/>
</dbReference>
<proteinExistence type="inferred from homology"/>
<reference evidence="9" key="1">
    <citation type="submission" date="2016-10" db="EMBL/GenBank/DDBJ databases">
        <authorList>
            <person name="Varghese N."/>
            <person name="Submissions S."/>
        </authorList>
    </citation>
    <scope>NUCLEOTIDE SEQUENCE [LARGE SCALE GENOMIC DNA]</scope>
    <source>
        <strain evidence="9">CECT 8338</strain>
    </source>
</reference>
<dbReference type="GO" id="GO:0017116">
    <property type="term" value="F:single-stranded DNA helicase activity"/>
    <property type="evidence" value="ECO:0007669"/>
    <property type="project" value="TreeGrafter"/>
</dbReference>
<comment type="similarity">
    <text evidence="2">Belongs to the AAA ATPase family. RarA/MGS1/WRNIP1 subfamily.</text>
</comment>
<gene>
    <name evidence="8" type="ORF">SAMN05216210_1596</name>
</gene>
<feature type="domain" description="AAA+ ATPase" evidence="7">
    <location>
        <begin position="46"/>
        <end position="163"/>
    </location>
</feature>
<dbReference type="InterPro" id="IPR027417">
    <property type="entry name" value="P-loop_NTPase"/>
</dbReference>
<sequence>MDLFAQAPRHQPLAARMRPRTLDEYAGQAHLLGPGRPLRQALEQGALHSMIFWGPPGVGKTTLARLLATLADAHFVTISAVLAGVKEIRQAVEQARQQAAQNGRQTILFVDEVHRFNKAQQDAFLPFVEDGTLLFIGATTENPSFELNNALLSRARVYVLKALEQPALEALLDRALADTERGLGQHTLSLDADARRMLLDAADGDARRLLNLLEIAADLVDDGGTIEQAQVADLLNDSRRRFDKGGEAFYDQISALHKSVRGSNPDAALYWFARMLDGGCDPLYIARRVVRMASEDIGNADPRALTLCLNAWDVQERLGSPEGELAVAQAIVYLACAPKSNAVYKAFNAAMRDVAEQPSHEPPLHLRNSPTKLMKELGYSVGYRYAHDEPEAYAAGEDYFPEDLEPRQYYQPVPRGLELKIAQKLEHLRGLDQQSARKRRS</sequence>
<dbReference type="GO" id="GO:0000731">
    <property type="term" value="P:DNA synthesis involved in DNA repair"/>
    <property type="evidence" value="ECO:0007669"/>
    <property type="project" value="TreeGrafter"/>
</dbReference>
<dbReference type="CDD" id="cd00009">
    <property type="entry name" value="AAA"/>
    <property type="match status" value="1"/>
</dbReference>
<keyword evidence="5" id="KW-0547">Nucleotide-binding</keyword>
<dbReference type="GO" id="GO:0003677">
    <property type="term" value="F:DNA binding"/>
    <property type="evidence" value="ECO:0007669"/>
    <property type="project" value="InterPro"/>
</dbReference>
<dbReference type="SMART" id="SM00382">
    <property type="entry name" value="AAA"/>
    <property type="match status" value="1"/>
</dbReference>
<evidence type="ECO:0000259" key="7">
    <source>
        <dbReference type="SMART" id="SM00382"/>
    </source>
</evidence>